<dbReference type="GO" id="GO:0003884">
    <property type="term" value="F:D-amino-acid oxidase activity"/>
    <property type="evidence" value="ECO:0007669"/>
    <property type="project" value="InterPro"/>
</dbReference>
<gene>
    <name evidence="8" type="ORF">HANVADRAFT_51013</name>
</gene>
<dbReference type="InterPro" id="IPR023209">
    <property type="entry name" value="DAO"/>
</dbReference>
<reference evidence="9" key="1">
    <citation type="journal article" date="2016" name="Proc. Natl. Acad. Sci. U.S.A.">
        <title>Comparative genomics of biotechnologically important yeasts.</title>
        <authorList>
            <person name="Riley R."/>
            <person name="Haridas S."/>
            <person name="Wolfe K.H."/>
            <person name="Lopes M.R."/>
            <person name="Hittinger C.T."/>
            <person name="Goeker M."/>
            <person name="Salamov A.A."/>
            <person name="Wisecaver J.H."/>
            <person name="Long T.M."/>
            <person name="Calvey C.H."/>
            <person name="Aerts A.L."/>
            <person name="Barry K.W."/>
            <person name="Choi C."/>
            <person name="Clum A."/>
            <person name="Coughlan A.Y."/>
            <person name="Deshpande S."/>
            <person name="Douglass A.P."/>
            <person name="Hanson S.J."/>
            <person name="Klenk H.-P."/>
            <person name="LaButti K.M."/>
            <person name="Lapidus A."/>
            <person name="Lindquist E.A."/>
            <person name="Lipzen A.M."/>
            <person name="Meier-Kolthoff J.P."/>
            <person name="Ohm R.A."/>
            <person name="Otillar R.P."/>
            <person name="Pangilinan J.L."/>
            <person name="Peng Y."/>
            <person name="Rokas A."/>
            <person name="Rosa C.A."/>
            <person name="Scheuner C."/>
            <person name="Sibirny A.A."/>
            <person name="Slot J.C."/>
            <person name="Stielow J.B."/>
            <person name="Sun H."/>
            <person name="Kurtzman C.P."/>
            <person name="Blackwell M."/>
            <person name="Grigoriev I.V."/>
            <person name="Jeffries T.W."/>
        </authorList>
    </citation>
    <scope>NUCLEOTIDE SEQUENCE [LARGE SCALE GENOMIC DNA]</scope>
    <source>
        <strain evidence="9">NRRL Y-1626</strain>
    </source>
</reference>
<dbReference type="PANTHER" id="PTHR11530:SF11">
    <property type="entry name" value="D-ASPARTATE OXIDASE"/>
    <property type="match status" value="1"/>
</dbReference>
<evidence type="ECO:0000313" key="9">
    <source>
        <dbReference type="Proteomes" id="UP000092321"/>
    </source>
</evidence>
<evidence type="ECO:0000313" key="8">
    <source>
        <dbReference type="EMBL" id="OBA29076.1"/>
    </source>
</evidence>
<evidence type="ECO:0000256" key="3">
    <source>
        <dbReference type="ARBA" id="ARBA00022630"/>
    </source>
</evidence>
<protein>
    <submittedName>
        <fullName evidence="8">Nucleotide-binding domain-containing protein</fullName>
    </submittedName>
</protein>
<comment type="caution">
    <text evidence="8">The sequence shown here is derived from an EMBL/GenBank/DDBJ whole genome shotgun (WGS) entry which is preliminary data.</text>
</comment>
<dbReference type="PANTHER" id="PTHR11530">
    <property type="entry name" value="D-AMINO ACID OXIDASE"/>
    <property type="match status" value="1"/>
</dbReference>
<evidence type="ECO:0000256" key="6">
    <source>
        <dbReference type="PIRSR" id="PIRSR000189-1"/>
    </source>
</evidence>
<dbReference type="EMBL" id="LXPE01000001">
    <property type="protein sequence ID" value="OBA29076.1"/>
    <property type="molecule type" value="Genomic_DNA"/>
</dbReference>
<dbReference type="InterPro" id="IPR006181">
    <property type="entry name" value="D-amino_acid_oxidase_CS"/>
</dbReference>
<dbReference type="Gene3D" id="3.30.9.10">
    <property type="entry name" value="D-Amino Acid Oxidase, subunit A, domain 2"/>
    <property type="match status" value="1"/>
</dbReference>
<evidence type="ECO:0000256" key="4">
    <source>
        <dbReference type="ARBA" id="ARBA00022827"/>
    </source>
</evidence>
<feature type="binding site" evidence="6">
    <location>
        <position position="323"/>
    </location>
    <ligand>
        <name>D-dopa</name>
        <dbReference type="ChEBI" id="CHEBI:149689"/>
    </ligand>
</feature>
<feature type="domain" description="FAD dependent oxidoreductase" evidence="7">
    <location>
        <begin position="3"/>
        <end position="365"/>
    </location>
</feature>
<evidence type="ECO:0000259" key="7">
    <source>
        <dbReference type="Pfam" id="PF01266"/>
    </source>
</evidence>
<keyword evidence="4 6" id="KW-0274">FAD</keyword>
<dbReference type="PROSITE" id="PS00677">
    <property type="entry name" value="DAO"/>
    <property type="match status" value="1"/>
</dbReference>
<feature type="binding site" evidence="6">
    <location>
        <position position="350"/>
    </location>
    <ligand>
        <name>D-dopa</name>
        <dbReference type="ChEBI" id="CHEBI:149689"/>
    </ligand>
</feature>
<evidence type="ECO:0000256" key="2">
    <source>
        <dbReference type="ARBA" id="ARBA00006730"/>
    </source>
</evidence>
<comment type="similarity">
    <text evidence="2">Belongs to the DAMOX/DASOX family.</text>
</comment>
<dbReference type="Pfam" id="PF01266">
    <property type="entry name" value="DAO"/>
    <property type="match status" value="1"/>
</dbReference>
<dbReference type="GO" id="GO:0019478">
    <property type="term" value="P:D-amino acid catabolic process"/>
    <property type="evidence" value="ECO:0007669"/>
    <property type="project" value="TreeGrafter"/>
</dbReference>
<evidence type="ECO:0000256" key="1">
    <source>
        <dbReference type="ARBA" id="ARBA00001974"/>
    </source>
</evidence>
<proteinExistence type="inferred from homology"/>
<keyword evidence="9" id="KW-1185">Reference proteome</keyword>
<dbReference type="Proteomes" id="UP000092321">
    <property type="component" value="Unassembled WGS sequence"/>
</dbReference>
<keyword evidence="5" id="KW-0560">Oxidoreductase</keyword>
<feature type="binding site" evidence="6">
    <location>
        <position position="197"/>
    </location>
    <ligand>
        <name>FAD</name>
        <dbReference type="ChEBI" id="CHEBI:57692"/>
    </ligand>
</feature>
<dbReference type="SUPFAM" id="SSF54373">
    <property type="entry name" value="FAD-linked reductases, C-terminal domain"/>
    <property type="match status" value="1"/>
</dbReference>
<feature type="binding site" evidence="6">
    <location>
        <begin position="51"/>
        <end position="52"/>
    </location>
    <ligand>
        <name>FAD</name>
        <dbReference type="ChEBI" id="CHEBI:57692"/>
    </ligand>
</feature>
<dbReference type="GO" id="GO:0005737">
    <property type="term" value="C:cytoplasm"/>
    <property type="evidence" value="ECO:0007669"/>
    <property type="project" value="TreeGrafter"/>
</dbReference>
<dbReference type="InterPro" id="IPR006076">
    <property type="entry name" value="FAD-dep_OxRdtase"/>
</dbReference>
<dbReference type="OrthoDB" id="409956at2759"/>
<organism evidence="8 9">
    <name type="scientific">Hanseniaspora valbyensis NRRL Y-1626</name>
    <dbReference type="NCBI Taxonomy" id="766949"/>
    <lineage>
        <taxon>Eukaryota</taxon>
        <taxon>Fungi</taxon>
        <taxon>Dikarya</taxon>
        <taxon>Ascomycota</taxon>
        <taxon>Saccharomycotina</taxon>
        <taxon>Saccharomycetes</taxon>
        <taxon>Saccharomycodales</taxon>
        <taxon>Saccharomycodaceae</taxon>
        <taxon>Hanseniaspora</taxon>
    </lineage>
</organism>
<keyword evidence="3" id="KW-0285">Flavoprotein</keyword>
<dbReference type="SUPFAM" id="SSF51971">
    <property type="entry name" value="Nucleotide-binding domain"/>
    <property type="match status" value="1"/>
</dbReference>
<dbReference type="PIRSF" id="PIRSF000189">
    <property type="entry name" value="D-aa_oxidase"/>
    <property type="match status" value="1"/>
</dbReference>
<sequence>MNDIAVIGAGVSGLTTALVLLEKFPKIQNITILAREIINDTAATDLQHEFTSWAAGANHMSFASKEDIRQQQFDLITYKRFMRLGREVKQSGIRIMKNKLFFLKTSPTPWYLETKACEEVSEISDSELEYRGLDPLLYKGFEYLTCTITPYIYLSYLRTELEKTGKVKIIKSFKSFESFKEIETFLGSKPDLIINCTGLGARKILSTYACEDEEVANKILPYKGQICVINKDLPYQVTVENLPSEKHVANYVKTIKGAYQFSHIFPRSDGYCIVGGVSLPNVYDNFKSEEVSKSIISNIKQFVPELEEDGVPIQVTFDYVALRPGRKGGVRLEYKQYGDCDVVHNYGIGGAGFQASLGLADEVARIIKTDFLQKTSKL</sequence>
<dbReference type="Gene3D" id="3.40.50.720">
    <property type="entry name" value="NAD(P)-binding Rossmann-like Domain"/>
    <property type="match status" value="1"/>
</dbReference>
<comment type="cofactor">
    <cofactor evidence="1 6">
        <name>FAD</name>
        <dbReference type="ChEBI" id="CHEBI:57692"/>
    </cofactor>
</comment>
<dbReference type="AlphaFoldDB" id="A0A1B7TK10"/>
<evidence type="ECO:0000256" key="5">
    <source>
        <dbReference type="ARBA" id="ARBA00023002"/>
    </source>
</evidence>
<name>A0A1B7TK10_9ASCO</name>
<accession>A0A1B7TK10</accession>
<dbReference type="GO" id="GO:0071949">
    <property type="term" value="F:FAD binding"/>
    <property type="evidence" value="ECO:0007669"/>
    <property type="project" value="InterPro"/>
</dbReference>